<sequence length="139" mass="15023">MSVHRWSALNELQRALLERLAAGEDPAAWDPGDWRSAYAPRNPGLLNVRRRGGEVCAEVTEADRFYFRHGRHPDGPAFTGSGDQAVSAGTAPSAAGAGWRGSTGRRRTPMPYSERPDVRASCRLSQEPHTKGIALACGP</sequence>
<evidence type="ECO:0000313" key="3">
    <source>
        <dbReference type="Proteomes" id="UP001499990"/>
    </source>
</evidence>
<evidence type="ECO:0000313" key="2">
    <source>
        <dbReference type="EMBL" id="GAA3376785.1"/>
    </source>
</evidence>
<keyword evidence="3" id="KW-1185">Reference proteome</keyword>
<reference evidence="3" key="1">
    <citation type="journal article" date="2019" name="Int. J. Syst. Evol. Microbiol.">
        <title>The Global Catalogue of Microorganisms (GCM) 10K type strain sequencing project: providing services to taxonomists for standard genome sequencing and annotation.</title>
        <authorList>
            <consortium name="The Broad Institute Genomics Platform"/>
            <consortium name="The Broad Institute Genome Sequencing Center for Infectious Disease"/>
            <person name="Wu L."/>
            <person name="Ma J."/>
        </authorList>
    </citation>
    <scope>NUCLEOTIDE SEQUENCE [LARGE SCALE GENOMIC DNA]</scope>
    <source>
        <strain evidence="3">JCM 9651</strain>
    </source>
</reference>
<name>A0ABP6SI63_9ACTN</name>
<feature type="compositionally biased region" description="Low complexity" evidence="1">
    <location>
        <begin position="85"/>
        <end position="97"/>
    </location>
</feature>
<accession>A0ABP6SI63</accession>
<dbReference type="Proteomes" id="UP001499990">
    <property type="component" value="Unassembled WGS sequence"/>
</dbReference>
<organism evidence="2 3">
    <name type="scientific">Streptomyces sannanensis</name>
    <dbReference type="NCBI Taxonomy" id="285536"/>
    <lineage>
        <taxon>Bacteria</taxon>
        <taxon>Bacillati</taxon>
        <taxon>Actinomycetota</taxon>
        <taxon>Actinomycetes</taxon>
        <taxon>Kitasatosporales</taxon>
        <taxon>Streptomycetaceae</taxon>
        <taxon>Streptomyces</taxon>
    </lineage>
</organism>
<feature type="region of interest" description="Disordered" evidence="1">
    <location>
        <begin position="75"/>
        <end position="118"/>
    </location>
</feature>
<protein>
    <submittedName>
        <fullName evidence="2">Uncharacterized protein</fullName>
    </submittedName>
</protein>
<comment type="caution">
    <text evidence="2">The sequence shown here is derived from an EMBL/GenBank/DDBJ whole genome shotgun (WGS) entry which is preliminary data.</text>
</comment>
<dbReference type="EMBL" id="BAAAYL010000001">
    <property type="protein sequence ID" value="GAA3376785.1"/>
    <property type="molecule type" value="Genomic_DNA"/>
</dbReference>
<gene>
    <name evidence="2" type="ORF">GCM10020367_49840</name>
</gene>
<evidence type="ECO:0000256" key="1">
    <source>
        <dbReference type="SAM" id="MobiDB-lite"/>
    </source>
</evidence>
<proteinExistence type="predicted"/>